<dbReference type="EMBL" id="CM023472">
    <property type="protein sequence ID" value="KAH7960469.1"/>
    <property type="molecule type" value="Genomic_DNA"/>
</dbReference>
<reference evidence="1" key="1">
    <citation type="submission" date="2020-05" db="EMBL/GenBank/DDBJ databases">
        <title>Large-scale comparative analyses of tick genomes elucidate their genetic diversity and vector capacities.</title>
        <authorList>
            <person name="Jia N."/>
            <person name="Wang J."/>
            <person name="Shi W."/>
            <person name="Du L."/>
            <person name="Sun Y."/>
            <person name="Zhan W."/>
            <person name="Jiang J."/>
            <person name="Wang Q."/>
            <person name="Zhang B."/>
            <person name="Ji P."/>
            <person name="Sakyi L.B."/>
            <person name="Cui X."/>
            <person name="Yuan T."/>
            <person name="Jiang B."/>
            <person name="Yang W."/>
            <person name="Lam T.T.-Y."/>
            <person name="Chang Q."/>
            <person name="Ding S."/>
            <person name="Wang X."/>
            <person name="Zhu J."/>
            <person name="Ruan X."/>
            <person name="Zhao L."/>
            <person name="Wei J."/>
            <person name="Que T."/>
            <person name="Du C."/>
            <person name="Cheng J."/>
            <person name="Dai P."/>
            <person name="Han X."/>
            <person name="Huang E."/>
            <person name="Gao Y."/>
            <person name="Liu J."/>
            <person name="Shao H."/>
            <person name="Ye R."/>
            <person name="Li L."/>
            <person name="Wei W."/>
            <person name="Wang X."/>
            <person name="Wang C."/>
            <person name="Yang T."/>
            <person name="Huo Q."/>
            <person name="Li W."/>
            <person name="Guo W."/>
            <person name="Chen H."/>
            <person name="Zhou L."/>
            <person name="Ni X."/>
            <person name="Tian J."/>
            <person name="Zhou Y."/>
            <person name="Sheng Y."/>
            <person name="Liu T."/>
            <person name="Pan Y."/>
            <person name="Xia L."/>
            <person name="Li J."/>
            <person name="Zhao F."/>
            <person name="Cao W."/>
        </authorList>
    </citation>
    <scope>NUCLEOTIDE SEQUENCE</scope>
    <source>
        <strain evidence="1">Dsil-2018</strain>
    </source>
</reference>
<organism evidence="1 2">
    <name type="scientific">Dermacentor silvarum</name>
    <name type="common">Tick</name>
    <dbReference type="NCBI Taxonomy" id="543639"/>
    <lineage>
        <taxon>Eukaryota</taxon>
        <taxon>Metazoa</taxon>
        <taxon>Ecdysozoa</taxon>
        <taxon>Arthropoda</taxon>
        <taxon>Chelicerata</taxon>
        <taxon>Arachnida</taxon>
        <taxon>Acari</taxon>
        <taxon>Parasitiformes</taxon>
        <taxon>Ixodida</taxon>
        <taxon>Ixodoidea</taxon>
        <taxon>Ixodidae</taxon>
        <taxon>Rhipicephalinae</taxon>
        <taxon>Dermacentor</taxon>
    </lineage>
</organism>
<keyword evidence="2" id="KW-1185">Reference proteome</keyword>
<protein>
    <submittedName>
        <fullName evidence="1">Uncharacterized protein</fullName>
    </submittedName>
</protein>
<sequence length="764" mass="82695">MPLFRRKPDKPQDHPGELGRDVSGRQVSRHGSQASLHAPNGAVTGDASVLEDAAPPPPSPLQSAEEEYEPNLCVRTKSRLSKTLDEVLQDAGALAYFIQFAEEQGARPLVKFWMEAQSFHASCLLRRSSASLRSSDKDSPLPNRTPVNGEKIGRELDGEQHSAGDCQPVGHCDADECLKTTECGIPRLQAVASPFGNGLKEEVACCPGNKQQTCGSSPASGSPCLGSRKNSCTSSQSQRLSSSPRISAMAALVPCGMDPLQAANSFPKDSPQAVTGGSIVRPPSVQCTCPQEQDCAPSVATKGGSVGVMPCGAVQPAGGEGGEAGGHRSSAGGTNSRTLFTCNLNGAPPVVQTSSSQEGYKVDVTGETLDGQDISTRPTARRRDSLSQDAMHIYNTYIAQNAPLPIGVPDDLRSRIRDSVSRNPVEPECFFEAQQFAVAQMEKDLYPNFLRSPYLCKHQVDVLTSGNVSLADILYNDSALFYFMEFMEQEQSRHLVDFLLMADNFRNHLLAEGSCNSTQAQDDAMVLYDKYFSLQATSPLGFSDAVRLEVEQNICREEGPLPSCFDKPVMVLLQYLEKNHLKAFLSSQLYVKYISECIVTIQTAQSDTDSLRRKKRSGSDSSSSDLSSLASQPSAAPTTNTLLAVDGSGKWLPGTPSTRRILRHIEGSDMKIDSGQFNPDALWKRSLAGKLQMAHVNHLGKLTTEFEPEPDKKTGSNLTKAFRKLVNWEADKTEEDMAWQVAEMIVKDICSVTLCPDATSQDVG</sequence>
<gene>
    <name evidence="1" type="ORF">HPB49_020089</name>
</gene>
<dbReference type="Proteomes" id="UP000821865">
    <property type="component" value="Chromosome 3"/>
</dbReference>
<comment type="caution">
    <text evidence="1">The sequence shown here is derived from an EMBL/GenBank/DDBJ whole genome shotgun (WGS) entry which is preliminary data.</text>
</comment>
<evidence type="ECO:0000313" key="1">
    <source>
        <dbReference type="EMBL" id="KAH7960469.1"/>
    </source>
</evidence>
<evidence type="ECO:0000313" key="2">
    <source>
        <dbReference type="Proteomes" id="UP000821865"/>
    </source>
</evidence>
<accession>A0ACB8D7N9</accession>
<proteinExistence type="predicted"/>
<name>A0ACB8D7N9_DERSI</name>